<dbReference type="InterPro" id="IPR036942">
    <property type="entry name" value="Beta-barrel_TonB_sf"/>
</dbReference>
<evidence type="ECO:0000256" key="1">
    <source>
        <dbReference type="ARBA" id="ARBA00004571"/>
    </source>
</evidence>
<dbReference type="Pfam" id="PF00593">
    <property type="entry name" value="TonB_dep_Rec_b-barrel"/>
    <property type="match status" value="1"/>
</dbReference>
<protein>
    <submittedName>
        <fullName evidence="12">TonB-dependent receptor</fullName>
    </submittedName>
</protein>
<dbReference type="Gene3D" id="2.170.130.10">
    <property type="entry name" value="TonB-dependent receptor, plug domain"/>
    <property type="match status" value="1"/>
</dbReference>
<dbReference type="CDD" id="cd01347">
    <property type="entry name" value="ligand_gated_channel"/>
    <property type="match status" value="1"/>
</dbReference>
<evidence type="ECO:0000256" key="4">
    <source>
        <dbReference type="ARBA" id="ARBA00022692"/>
    </source>
</evidence>
<keyword evidence="4 8" id="KW-0812">Transmembrane</keyword>
<comment type="subcellular location">
    <subcellularLocation>
        <location evidence="1 8">Cell outer membrane</location>
        <topology evidence="1 8">Multi-pass membrane protein</topology>
    </subcellularLocation>
</comment>
<evidence type="ECO:0000256" key="8">
    <source>
        <dbReference type="PROSITE-ProRule" id="PRU01360"/>
    </source>
</evidence>
<dbReference type="SUPFAM" id="SSF56935">
    <property type="entry name" value="Porins"/>
    <property type="match status" value="1"/>
</dbReference>
<evidence type="ECO:0000256" key="6">
    <source>
        <dbReference type="ARBA" id="ARBA00023136"/>
    </source>
</evidence>
<comment type="similarity">
    <text evidence="8 9">Belongs to the TonB-dependent receptor family.</text>
</comment>
<dbReference type="GO" id="GO:0009279">
    <property type="term" value="C:cell outer membrane"/>
    <property type="evidence" value="ECO:0007669"/>
    <property type="project" value="UniProtKB-SubCell"/>
</dbReference>
<dbReference type="EMBL" id="SMRS01000005">
    <property type="protein sequence ID" value="KAA0874602.1"/>
    <property type="molecule type" value="Genomic_DNA"/>
</dbReference>
<accession>A0A5A9W1Y5</accession>
<feature type="domain" description="TonB-dependent receptor plug" evidence="11">
    <location>
        <begin position="61"/>
        <end position="168"/>
    </location>
</feature>
<reference evidence="12 13" key="1">
    <citation type="submission" date="2019-03" db="EMBL/GenBank/DDBJ databases">
        <title>Nitrincola sp. nov. isolated from an Indian soda lake.</title>
        <authorList>
            <person name="Joshi A."/>
            <person name="Thite S.V."/>
            <person name="Joseph N."/>
            <person name="Dhotre D."/>
            <person name="Moorthy M."/>
            <person name="Shouche Y.S."/>
        </authorList>
    </citation>
    <scope>NUCLEOTIDE SEQUENCE [LARGE SCALE GENOMIC DNA]</scope>
    <source>
        <strain evidence="12 13">MEB193</strain>
    </source>
</reference>
<dbReference type="InterPro" id="IPR039426">
    <property type="entry name" value="TonB-dep_rcpt-like"/>
</dbReference>
<evidence type="ECO:0000259" key="10">
    <source>
        <dbReference type="Pfam" id="PF00593"/>
    </source>
</evidence>
<evidence type="ECO:0000256" key="5">
    <source>
        <dbReference type="ARBA" id="ARBA00023077"/>
    </source>
</evidence>
<evidence type="ECO:0000256" key="9">
    <source>
        <dbReference type="RuleBase" id="RU003357"/>
    </source>
</evidence>
<organism evidence="12 13">
    <name type="scientific">Nitrincola tapanii</name>
    <dbReference type="NCBI Taxonomy" id="1708751"/>
    <lineage>
        <taxon>Bacteria</taxon>
        <taxon>Pseudomonadati</taxon>
        <taxon>Pseudomonadota</taxon>
        <taxon>Gammaproteobacteria</taxon>
        <taxon>Oceanospirillales</taxon>
        <taxon>Oceanospirillaceae</taxon>
        <taxon>Nitrincola</taxon>
    </lineage>
</organism>
<dbReference type="PANTHER" id="PTHR30069:SF27">
    <property type="entry name" value="BLL4766 PROTEIN"/>
    <property type="match status" value="1"/>
</dbReference>
<keyword evidence="2 8" id="KW-0813">Transport</keyword>
<dbReference type="Gene3D" id="2.40.170.20">
    <property type="entry name" value="TonB-dependent receptor, beta-barrel domain"/>
    <property type="match status" value="1"/>
</dbReference>
<dbReference type="Pfam" id="PF07715">
    <property type="entry name" value="Plug"/>
    <property type="match status" value="1"/>
</dbReference>
<dbReference type="InterPro" id="IPR000531">
    <property type="entry name" value="Beta-barrel_TonB"/>
</dbReference>
<dbReference type="OrthoDB" id="9758929at2"/>
<dbReference type="InterPro" id="IPR037066">
    <property type="entry name" value="Plug_dom_sf"/>
</dbReference>
<keyword evidence="7 8" id="KW-0998">Cell outer membrane</keyword>
<proteinExistence type="inferred from homology"/>
<keyword evidence="13" id="KW-1185">Reference proteome</keyword>
<comment type="caution">
    <text evidence="12">The sequence shown here is derived from an EMBL/GenBank/DDBJ whole genome shotgun (WGS) entry which is preliminary data.</text>
</comment>
<evidence type="ECO:0000259" key="11">
    <source>
        <dbReference type="Pfam" id="PF07715"/>
    </source>
</evidence>
<dbReference type="AlphaFoldDB" id="A0A5A9W1Y5"/>
<gene>
    <name evidence="12" type="ORF">E1H14_07170</name>
</gene>
<dbReference type="GO" id="GO:0044718">
    <property type="term" value="P:siderophore transmembrane transport"/>
    <property type="evidence" value="ECO:0007669"/>
    <property type="project" value="TreeGrafter"/>
</dbReference>
<evidence type="ECO:0000256" key="7">
    <source>
        <dbReference type="ARBA" id="ARBA00023237"/>
    </source>
</evidence>
<keyword evidence="12" id="KW-0675">Receptor</keyword>
<evidence type="ECO:0000256" key="2">
    <source>
        <dbReference type="ARBA" id="ARBA00022448"/>
    </source>
</evidence>
<keyword evidence="5 9" id="KW-0798">TonB box</keyword>
<dbReference type="PANTHER" id="PTHR30069">
    <property type="entry name" value="TONB-DEPENDENT OUTER MEMBRANE RECEPTOR"/>
    <property type="match status" value="1"/>
</dbReference>
<evidence type="ECO:0000256" key="3">
    <source>
        <dbReference type="ARBA" id="ARBA00022452"/>
    </source>
</evidence>
<dbReference type="GO" id="GO:0015344">
    <property type="term" value="F:siderophore uptake transmembrane transporter activity"/>
    <property type="evidence" value="ECO:0007669"/>
    <property type="project" value="TreeGrafter"/>
</dbReference>
<dbReference type="PROSITE" id="PS52016">
    <property type="entry name" value="TONB_DEPENDENT_REC_3"/>
    <property type="match status" value="1"/>
</dbReference>
<keyword evidence="3 8" id="KW-1134">Transmembrane beta strand</keyword>
<sequence length="686" mass="78262">MSLWVFDRLRSRLSWSRLLGLFCLPLSGLQAQPNAQHLSEADFLTSIPVAQAASGIRQSLHQTPASVSVIDRATIEASGATNLPDLMRLVPGFQVFHVNSNKFGVNYHGVTDEFPNQLEVRIDGRSVYLPLLSTVDWTSLALHPNDLERIEIVRGSNSATQGSNAFLGSINFITRHPSLTPKWAAEVQYGSRDRKHSHLQHSSALGDGFYRLSLNHEQNAGSSQFKDAAERLYLNGAYAWTPDLQNNLTLRFGLDQGHTRIGYLFPNSGFPDKERYISKRDYQANFQQLDWSKELNSGMLRHLRVSRSDLQLDEMPPSTEDLVAFYRDIPNFGIATLFQQLNPSFVGYREKGKVQTKDLELAFESDKHQKVTHYSGFGYRVESAESPVLLQSGLIAQERFRVFSSLGIPLNDQLLLNLGGMYERQASLGSGQSLRSALNWQMAPNQSLRLGYSHSERLPSLLERHGNYQILIPYPQPIDQANPNLEPELNQSWELGWLYEFTALQASLDLRVFDEQVSRVLVNTQQTNGAGTKDNLGGWHNRGLEAQLRFQPKTDFWLLANAAYIHNRTQQWSQGVFDNFVGGQLLPRTTLSILLNWQVQPDWTVNLTHYFMDNATWRKSYGVLEPRQSAYHRTDLGLKYQWSTTAGQEFELAGRVENLWDRDYQEFYPENRQERRFLVRLSMSID</sequence>
<evidence type="ECO:0000313" key="12">
    <source>
        <dbReference type="EMBL" id="KAA0874602.1"/>
    </source>
</evidence>
<dbReference type="InterPro" id="IPR012910">
    <property type="entry name" value="Plug_dom"/>
</dbReference>
<dbReference type="Proteomes" id="UP000325302">
    <property type="component" value="Unassembled WGS sequence"/>
</dbReference>
<feature type="domain" description="TonB-dependent receptor-like beta-barrel" evidence="10">
    <location>
        <begin position="193"/>
        <end position="659"/>
    </location>
</feature>
<evidence type="ECO:0000313" key="13">
    <source>
        <dbReference type="Proteomes" id="UP000325302"/>
    </source>
</evidence>
<name>A0A5A9W1Y5_9GAMM</name>
<keyword evidence="6 8" id="KW-0472">Membrane</keyword>